<keyword evidence="2 5" id="KW-0575">Peroxidase</keyword>
<gene>
    <name evidence="7" type="primary">gpo</name>
    <name evidence="8" type="ORF">IV55_GL000462</name>
    <name evidence="7" type="ORF">LSI01_07170</name>
</gene>
<dbReference type="PIRSF" id="PIRSF000303">
    <property type="entry name" value="Glutathion_perox"/>
    <property type="match status" value="1"/>
</dbReference>
<evidence type="ECO:0000256" key="2">
    <source>
        <dbReference type="ARBA" id="ARBA00022559"/>
    </source>
</evidence>
<evidence type="ECO:0000259" key="6">
    <source>
        <dbReference type="PROSITE" id="PS51352"/>
    </source>
</evidence>
<keyword evidence="3 5" id="KW-0560">Oxidoreductase</keyword>
<dbReference type="STRING" id="348151.IV55_GL000462"/>
<dbReference type="CDD" id="cd00340">
    <property type="entry name" value="GSH_Peroxidase"/>
    <property type="match status" value="1"/>
</dbReference>
<evidence type="ECO:0000256" key="1">
    <source>
        <dbReference type="ARBA" id="ARBA00006926"/>
    </source>
</evidence>
<dbReference type="Pfam" id="PF00255">
    <property type="entry name" value="GSHPx"/>
    <property type="match status" value="1"/>
</dbReference>
<evidence type="ECO:0000256" key="3">
    <source>
        <dbReference type="ARBA" id="ARBA00023002"/>
    </source>
</evidence>
<dbReference type="PROSITE" id="PS51355">
    <property type="entry name" value="GLUTATHIONE_PEROXID_3"/>
    <property type="match status" value="1"/>
</dbReference>
<evidence type="ECO:0000313" key="8">
    <source>
        <dbReference type="EMBL" id="KRN94694.1"/>
    </source>
</evidence>
<dbReference type="PROSITE" id="PS00460">
    <property type="entry name" value="GLUTATHIONE_PEROXID_1"/>
    <property type="match status" value="1"/>
</dbReference>
<sequence length="152" mass="17087">MGIYDFSVQENNGQTINFNELQGKPFLIVNTASNCGLAPQFTGLEDLYQKYQDQGFTIIGFPSNDFKQELASNEAAADYCKVHYGVTFPMTKIVHVNGAETTPVFKYLKSQNGGLIKWNFTKFLIDQNGDLIKRFAPITTPDKIEKYIVDAL</sequence>
<reference evidence="7 10" key="2">
    <citation type="submission" date="2019-07" db="EMBL/GenBank/DDBJ databases">
        <title>Whole genome shotgun sequence of Lactobacillus siliginis NBRC 101315.</title>
        <authorList>
            <person name="Hosoyama A."/>
            <person name="Uohara A."/>
            <person name="Ohji S."/>
            <person name="Ichikawa N."/>
        </authorList>
    </citation>
    <scope>NUCLEOTIDE SEQUENCE [LARGE SCALE GENOMIC DNA]</scope>
    <source>
        <strain evidence="7 10">NBRC 101315</strain>
    </source>
</reference>
<dbReference type="InterPro" id="IPR036249">
    <property type="entry name" value="Thioredoxin-like_sf"/>
</dbReference>
<dbReference type="PROSITE" id="PS51352">
    <property type="entry name" value="THIOREDOXIN_2"/>
    <property type="match status" value="1"/>
</dbReference>
<dbReference type="InterPro" id="IPR000889">
    <property type="entry name" value="Glutathione_peroxidase"/>
</dbReference>
<dbReference type="Proteomes" id="UP000051139">
    <property type="component" value="Unassembled WGS sequence"/>
</dbReference>
<dbReference type="EMBL" id="BJUD01000009">
    <property type="protein sequence ID" value="GEK28406.1"/>
    <property type="molecule type" value="Genomic_DNA"/>
</dbReference>
<evidence type="ECO:0000256" key="4">
    <source>
        <dbReference type="PIRSR" id="PIRSR000303-1"/>
    </source>
</evidence>
<reference evidence="8 9" key="1">
    <citation type="journal article" date="2015" name="Genome Announc.">
        <title>Expanding the biotechnology potential of lactobacilli through comparative genomics of 213 strains and associated genera.</title>
        <authorList>
            <person name="Sun Z."/>
            <person name="Harris H.M."/>
            <person name="McCann A."/>
            <person name="Guo C."/>
            <person name="Argimon S."/>
            <person name="Zhang W."/>
            <person name="Yang X."/>
            <person name="Jeffery I.B."/>
            <person name="Cooney J.C."/>
            <person name="Kagawa T.F."/>
            <person name="Liu W."/>
            <person name="Song Y."/>
            <person name="Salvetti E."/>
            <person name="Wrobel A."/>
            <person name="Rasinkangas P."/>
            <person name="Parkhill J."/>
            <person name="Rea M.C."/>
            <person name="O'Sullivan O."/>
            <person name="Ritari J."/>
            <person name="Douillard F.P."/>
            <person name="Paul Ross R."/>
            <person name="Yang R."/>
            <person name="Briner A.E."/>
            <person name="Felis G.E."/>
            <person name="de Vos W.M."/>
            <person name="Barrangou R."/>
            <person name="Klaenhammer T.R."/>
            <person name="Caufield P.W."/>
            <person name="Cui Y."/>
            <person name="Zhang H."/>
            <person name="O'Toole P.W."/>
        </authorList>
    </citation>
    <scope>NUCLEOTIDE SEQUENCE [LARGE SCALE GENOMIC DNA]</scope>
    <source>
        <strain evidence="8 9">DSM 22696</strain>
    </source>
</reference>
<accession>A0A0R2L4G0</accession>
<dbReference type="InterPro" id="IPR029759">
    <property type="entry name" value="GPX_AS"/>
</dbReference>
<keyword evidence="9" id="KW-1185">Reference proteome</keyword>
<dbReference type="EMBL" id="JQCB01000013">
    <property type="protein sequence ID" value="KRN94694.1"/>
    <property type="molecule type" value="Genomic_DNA"/>
</dbReference>
<evidence type="ECO:0000256" key="5">
    <source>
        <dbReference type="RuleBase" id="RU000499"/>
    </source>
</evidence>
<dbReference type="PANTHER" id="PTHR11592">
    <property type="entry name" value="GLUTATHIONE PEROXIDASE"/>
    <property type="match status" value="1"/>
</dbReference>
<comment type="similarity">
    <text evidence="1 5">Belongs to the glutathione peroxidase family.</text>
</comment>
<protein>
    <recommendedName>
        <fullName evidence="5">Glutathione peroxidase</fullName>
    </recommendedName>
</protein>
<comment type="caution">
    <text evidence="8">The sequence shown here is derived from an EMBL/GenBank/DDBJ whole genome shotgun (WGS) entry which is preliminary data.</text>
</comment>
<dbReference type="AlphaFoldDB" id="A0A0R2L4G0"/>
<dbReference type="PANTHER" id="PTHR11592:SF78">
    <property type="entry name" value="GLUTATHIONE PEROXIDASE"/>
    <property type="match status" value="1"/>
</dbReference>
<dbReference type="GO" id="GO:0004601">
    <property type="term" value="F:peroxidase activity"/>
    <property type="evidence" value="ECO:0007669"/>
    <property type="project" value="UniProtKB-KW"/>
</dbReference>
<dbReference type="PRINTS" id="PR01011">
    <property type="entry name" value="GLUTPROXDASE"/>
</dbReference>
<feature type="domain" description="Thioredoxin" evidence="6">
    <location>
        <begin position="1"/>
        <end position="152"/>
    </location>
</feature>
<name>A0A0R2L4G0_9LACO</name>
<dbReference type="PATRIC" id="fig|348151.3.peg.470"/>
<evidence type="ECO:0000313" key="7">
    <source>
        <dbReference type="EMBL" id="GEK28406.1"/>
    </source>
</evidence>
<evidence type="ECO:0000313" key="10">
    <source>
        <dbReference type="Proteomes" id="UP000321429"/>
    </source>
</evidence>
<feature type="active site" evidence="4">
    <location>
        <position position="35"/>
    </location>
</feature>
<dbReference type="InterPro" id="IPR013766">
    <property type="entry name" value="Thioredoxin_domain"/>
</dbReference>
<dbReference type="Gene3D" id="3.40.30.10">
    <property type="entry name" value="Glutaredoxin"/>
    <property type="match status" value="1"/>
</dbReference>
<dbReference type="RefSeq" id="WP_057811208.1">
    <property type="nucleotide sequence ID" value="NZ_BJUD01000009.1"/>
</dbReference>
<evidence type="ECO:0000313" key="9">
    <source>
        <dbReference type="Proteomes" id="UP000051139"/>
    </source>
</evidence>
<organism evidence="8 9">
    <name type="scientific">Furfurilactobacillus siliginis</name>
    <dbReference type="NCBI Taxonomy" id="348151"/>
    <lineage>
        <taxon>Bacteria</taxon>
        <taxon>Bacillati</taxon>
        <taxon>Bacillota</taxon>
        <taxon>Bacilli</taxon>
        <taxon>Lactobacillales</taxon>
        <taxon>Lactobacillaceae</taxon>
        <taxon>Furfurilactobacillus</taxon>
    </lineage>
</organism>
<dbReference type="OrthoDB" id="9789406at2"/>
<dbReference type="GO" id="GO:0034599">
    <property type="term" value="P:cellular response to oxidative stress"/>
    <property type="evidence" value="ECO:0007669"/>
    <property type="project" value="TreeGrafter"/>
</dbReference>
<dbReference type="Proteomes" id="UP000321429">
    <property type="component" value="Unassembled WGS sequence"/>
</dbReference>
<proteinExistence type="inferred from homology"/>
<dbReference type="SUPFAM" id="SSF52833">
    <property type="entry name" value="Thioredoxin-like"/>
    <property type="match status" value="1"/>
</dbReference>